<dbReference type="EMBL" id="CP037940">
    <property type="protein sequence ID" value="QBO35038.1"/>
    <property type="molecule type" value="Genomic_DNA"/>
</dbReference>
<accession>A0A4P6YQZ7</accession>
<keyword evidence="2" id="KW-0732">Signal</keyword>
<dbReference type="RefSeq" id="WP_133362118.1">
    <property type="nucleotide sequence ID" value="NZ_CP037940.1"/>
</dbReference>
<keyword evidence="4" id="KW-1185">Reference proteome</keyword>
<reference evidence="4" key="1">
    <citation type="submission" date="2019-03" db="EMBL/GenBank/DDBJ databases">
        <title>Weissella sp. 26KH-42 Genome sequencing.</title>
        <authorList>
            <person name="Heo J."/>
            <person name="Kim S.-J."/>
            <person name="Kim J.-S."/>
            <person name="Hong S.-B."/>
            <person name="Kwon S.-W."/>
        </authorList>
    </citation>
    <scope>NUCLEOTIDE SEQUENCE [LARGE SCALE GENOMIC DNA]</scope>
    <source>
        <strain evidence="4">26KH-42</strain>
    </source>
</reference>
<feature type="signal peptide" evidence="2">
    <location>
        <begin position="1"/>
        <end position="28"/>
    </location>
</feature>
<keyword evidence="1" id="KW-0472">Membrane</keyword>
<organism evidence="3 4">
    <name type="scientific">Periweissella cryptocerci</name>
    <dbReference type="NCBI Taxonomy" id="2506420"/>
    <lineage>
        <taxon>Bacteria</taxon>
        <taxon>Bacillati</taxon>
        <taxon>Bacillota</taxon>
        <taxon>Bacilli</taxon>
        <taxon>Lactobacillales</taxon>
        <taxon>Lactobacillaceae</taxon>
        <taxon>Periweissella</taxon>
    </lineage>
</organism>
<evidence type="ECO:0000313" key="3">
    <source>
        <dbReference type="EMBL" id="QBO35038.1"/>
    </source>
</evidence>
<protein>
    <recommendedName>
        <fullName evidence="5">LPXTG cell wall anchor domain-containing protein</fullName>
    </recommendedName>
</protein>
<name>A0A4P6YQZ7_9LACO</name>
<feature type="chain" id="PRO_5039642613" description="LPXTG cell wall anchor domain-containing protein" evidence="2">
    <location>
        <begin position="29"/>
        <end position="138"/>
    </location>
</feature>
<keyword evidence="1" id="KW-0812">Transmembrane</keyword>
<dbReference type="Proteomes" id="UP000292886">
    <property type="component" value="Chromosome"/>
</dbReference>
<evidence type="ECO:0000313" key="4">
    <source>
        <dbReference type="Proteomes" id="UP000292886"/>
    </source>
</evidence>
<evidence type="ECO:0000256" key="1">
    <source>
        <dbReference type="SAM" id="Phobius"/>
    </source>
</evidence>
<feature type="transmembrane region" description="Helical" evidence="1">
    <location>
        <begin position="110"/>
        <end position="129"/>
    </location>
</feature>
<sequence>MKLRNVVTSALMTSVGVAAFAFTVVPVAANTVANYPTRGQIGYVYGPNINGPDDNAPKDYGNVAGANPPIANNIPPVNGNSPLAGGVTQPVAASNHLIPQTGAVVDSLQLMLQGLGIVLVIGAGAWLLVQRRSFKRII</sequence>
<proteinExistence type="predicted"/>
<keyword evidence="1" id="KW-1133">Transmembrane helix</keyword>
<gene>
    <name evidence="3" type="ORF">EQG49_00520</name>
</gene>
<dbReference type="AlphaFoldDB" id="A0A4P6YQZ7"/>
<evidence type="ECO:0000256" key="2">
    <source>
        <dbReference type="SAM" id="SignalP"/>
    </source>
</evidence>
<dbReference type="KEGG" id="wei:EQG49_00520"/>
<evidence type="ECO:0008006" key="5">
    <source>
        <dbReference type="Google" id="ProtNLM"/>
    </source>
</evidence>